<evidence type="ECO:0000256" key="5">
    <source>
        <dbReference type="ARBA" id="ARBA00012917"/>
    </source>
</evidence>
<reference evidence="11" key="2">
    <citation type="journal article" date="2018" name="Biosci. Biotechnol. Biochem.">
        <title>Polysaccharide hydrolase of the hadal zone amphipods Hirondellea gigas.</title>
        <authorList>
            <person name="Kobayashi H."/>
            <person name="Nagahama T."/>
            <person name="Arai W."/>
            <person name="Sasagawa Y."/>
            <person name="Umeda M."/>
            <person name="Hayashi T."/>
            <person name="Nikaido I."/>
            <person name="Watanabe H."/>
            <person name="Oguri K."/>
            <person name="Kitazato H."/>
            <person name="Fujioka K."/>
            <person name="Kido Y."/>
            <person name="Takami H."/>
        </authorList>
    </citation>
    <scope>NUCLEOTIDE SEQUENCE</scope>
    <source>
        <tissue evidence="11">Whole body</tissue>
    </source>
</reference>
<comment type="catalytic activity">
    <reaction evidence="1">
        <text>Cleavage of an N-acetyl or N-formyl amino acid from the N-terminus of a polypeptide.</text>
        <dbReference type="EC" id="3.4.19.1"/>
    </reaction>
</comment>
<evidence type="ECO:0000313" key="12">
    <source>
        <dbReference type="EMBL" id="LAC21560.1"/>
    </source>
</evidence>
<evidence type="ECO:0000256" key="7">
    <source>
        <dbReference type="ARBA" id="ARBA00022801"/>
    </source>
</evidence>
<evidence type="ECO:0000313" key="11">
    <source>
        <dbReference type="EMBL" id="LAB67820.1"/>
    </source>
</evidence>
<dbReference type="GO" id="GO:0005737">
    <property type="term" value="C:cytoplasm"/>
    <property type="evidence" value="ECO:0007669"/>
    <property type="project" value="UniProtKB-SubCell"/>
</dbReference>
<feature type="region of interest" description="Disordered" evidence="8">
    <location>
        <begin position="150"/>
        <end position="179"/>
    </location>
</feature>
<name>A0A2P2I1R5_9CRUS</name>
<dbReference type="GO" id="GO:0008242">
    <property type="term" value="F:omega peptidase activity"/>
    <property type="evidence" value="ECO:0007669"/>
    <property type="project" value="UniProtKB-EC"/>
</dbReference>
<evidence type="ECO:0000256" key="8">
    <source>
        <dbReference type="SAM" id="MobiDB-lite"/>
    </source>
</evidence>
<accession>A0A2P2I1R5</accession>
<evidence type="ECO:0000256" key="1">
    <source>
        <dbReference type="ARBA" id="ARBA00000721"/>
    </source>
</evidence>
<dbReference type="EMBL" id="IACF01002157">
    <property type="protein sequence ID" value="LAB67820.1"/>
    <property type="molecule type" value="mRNA"/>
</dbReference>
<dbReference type="SUPFAM" id="SSF82171">
    <property type="entry name" value="DPP6 N-terminal domain-like"/>
    <property type="match status" value="1"/>
</dbReference>
<evidence type="ECO:0000259" key="9">
    <source>
        <dbReference type="Pfam" id="PF00326"/>
    </source>
</evidence>
<dbReference type="InterPro" id="IPR001375">
    <property type="entry name" value="Peptidase_S9_cat"/>
</dbReference>
<dbReference type="InterPro" id="IPR029058">
    <property type="entry name" value="AB_hydrolase_fold"/>
</dbReference>
<feature type="domain" description="Peptidase S9 prolyl oligopeptidase catalytic" evidence="9">
    <location>
        <begin position="501"/>
        <end position="715"/>
    </location>
</feature>
<evidence type="ECO:0000256" key="3">
    <source>
        <dbReference type="ARBA" id="ARBA00010040"/>
    </source>
</evidence>
<proteinExistence type="evidence at transcript level"/>
<dbReference type="PANTHER" id="PTHR42776">
    <property type="entry name" value="SERINE PEPTIDASE S9 FAMILY MEMBER"/>
    <property type="match status" value="1"/>
</dbReference>
<organism evidence="11">
    <name type="scientific">Hirondellea gigas</name>
    <dbReference type="NCBI Taxonomy" id="1518452"/>
    <lineage>
        <taxon>Eukaryota</taxon>
        <taxon>Metazoa</taxon>
        <taxon>Ecdysozoa</taxon>
        <taxon>Arthropoda</taxon>
        <taxon>Crustacea</taxon>
        <taxon>Multicrustacea</taxon>
        <taxon>Malacostraca</taxon>
        <taxon>Eumalacostraca</taxon>
        <taxon>Peracarida</taxon>
        <taxon>Amphipoda</taxon>
        <taxon>Amphilochidea</taxon>
        <taxon>Lysianassida</taxon>
        <taxon>Lysianassidira</taxon>
        <taxon>Lysianassoidea</taxon>
        <taxon>Lysianassidae</taxon>
        <taxon>Hirondellea</taxon>
    </lineage>
</organism>
<keyword evidence="7" id="KW-0378">Hydrolase</keyword>
<protein>
    <recommendedName>
        <fullName evidence="5">acylaminoacyl-peptidase</fullName>
        <ecNumber evidence="5">3.4.19.1</ecNumber>
    </recommendedName>
</protein>
<dbReference type="GO" id="GO:0006508">
    <property type="term" value="P:proteolysis"/>
    <property type="evidence" value="ECO:0007669"/>
    <property type="project" value="InterPro"/>
</dbReference>
<dbReference type="InterPro" id="IPR045550">
    <property type="entry name" value="AARE_N"/>
</dbReference>
<dbReference type="GO" id="GO:0004252">
    <property type="term" value="F:serine-type endopeptidase activity"/>
    <property type="evidence" value="ECO:0007669"/>
    <property type="project" value="TreeGrafter"/>
</dbReference>
<dbReference type="AlphaFoldDB" id="A0A2P2I1R5"/>
<reference evidence="12" key="1">
    <citation type="submission" date="2017-11" db="EMBL/GenBank/DDBJ databases">
        <title>The sensing device of the deep-sea amphipod.</title>
        <authorList>
            <person name="Kobayashi H."/>
            <person name="Nagahama T."/>
            <person name="Arai W."/>
            <person name="Sasagawa Y."/>
            <person name="Umeda M."/>
            <person name="Hayashi T."/>
            <person name="Nikaido I."/>
            <person name="Watanabe H."/>
            <person name="Oguri K."/>
            <person name="Kitazato H."/>
            <person name="Fujioka K."/>
            <person name="Kido Y."/>
            <person name="Takami H."/>
        </authorList>
    </citation>
    <scope>NUCLEOTIDE SEQUENCE</scope>
    <source>
        <tissue evidence="12">Whole body</tissue>
    </source>
</reference>
<evidence type="ECO:0000256" key="4">
    <source>
        <dbReference type="ARBA" id="ARBA00011881"/>
    </source>
</evidence>
<dbReference type="EMBL" id="IACT01002273">
    <property type="protein sequence ID" value="LAC21560.1"/>
    <property type="molecule type" value="mRNA"/>
</dbReference>
<comment type="subcellular location">
    <subcellularLocation>
        <location evidence="2">Cytoplasm</location>
    </subcellularLocation>
</comment>
<dbReference type="PANTHER" id="PTHR42776:SF4">
    <property type="entry name" value="ACYLAMINO-ACID-RELEASING ENZYME"/>
    <property type="match status" value="1"/>
</dbReference>
<dbReference type="EC" id="3.4.19.1" evidence="5"/>
<sequence>MSEEEQLSLYRDLARYPVLKDAYIVAEKNNSIVCESQWSTRNLSVLKQVGSMCTQVVTGEASSIPRHTPLLNNVVLIGRSGECSAMLVQSGGAGEKEETLVCYIFLQQPSQPSTIIDLSKTKLHGKVYSDGELGCLVFSPNSSQLAFVAEEHRPKPSSMLDPPSQEDEPSGRGQQFSRLPDWGEQFTGKHRSVVVVVPCKDTGSVPEKQSGRVVLNPPADYAGVGQLQWAEHNTLVGVAYIDASPRLGLIYCRIREAVIFHVSLNDGVFKELTPRGWWVGSPRLSPDNTRLVYLRGSVGGPHVREAQLVTRPWSSEPEIQVLEPRVVVDYVPSEVLLPEGGRFAGLTGASSLPLRCFIDKGNTLVFTTQGRFAMHSYTLDLESGSVVQVLQEGKGGSVQILDATAHHLLYTCSSFTSTPSLRLATVPSFQQDPVVLVESIRTVGEEELSVLDSPPPHPVPEYRDVPVPILYCAPPPELRSSSGVPLIVCIHGGPHSIVTNSFILSVSLFVSLGYAVVFPNYRGSLGVGSKGIHSLPGHCGDLDVKDCHAVMQDCLQRYDYLDSENVFLYGGSHGGYLVTFISAKYPEMYRAVSTRNPVTDMAGMIDSTDIPDWAHVEASTGESDSSPPSAAALAKMAAASPMWSIDSVRAPTLLMLGSQDRRVPSSQGWKYYELLKHRGIPTSVHVYPDNHALATVEHESENLLLTLRWFKKYAKMIIK</sequence>
<evidence type="ECO:0000256" key="2">
    <source>
        <dbReference type="ARBA" id="ARBA00004496"/>
    </source>
</evidence>
<evidence type="ECO:0000259" key="10">
    <source>
        <dbReference type="Pfam" id="PF19283"/>
    </source>
</evidence>
<feature type="domain" description="Acylamino-acid-releasing enzyme N-terminal" evidence="10">
    <location>
        <begin position="9"/>
        <end position="427"/>
    </location>
</feature>
<keyword evidence="6" id="KW-0963">Cytoplasm</keyword>
<dbReference type="Pfam" id="PF00326">
    <property type="entry name" value="Peptidase_S9"/>
    <property type="match status" value="1"/>
</dbReference>
<evidence type="ECO:0000256" key="6">
    <source>
        <dbReference type="ARBA" id="ARBA00022490"/>
    </source>
</evidence>
<comment type="similarity">
    <text evidence="3">Belongs to the peptidase S9C family.</text>
</comment>
<comment type="subunit">
    <text evidence="4">Homotetramer.</text>
</comment>
<dbReference type="Gene3D" id="3.40.50.1820">
    <property type="entry name" value="alpha/beta hydrolase"/>
    <property type="match status" value="1"/>
</dbReference>
<dbReference type="SUPFAM" id="SSF53474">
    <property type="entry name" value="alpha/beta-Hydrolases"/>
    <property type="match status" value="1"/>
</dbReference>
<dbReference type="Pfam" id="PF19283">
    <property type="entry name" value="APEH_N"/>
    <property type="match status" value="1"/>
</dbReference>